<dbReference type="Pfam" id="PF26133">
    <property type="entry name" value="DUF8039"/>
    <property type="match status" value="1"/>
</dbReference>
<dbReference type="RefSeq" id="XP_056683749.1">
    <property type="nucleotide sequence ID" value="XM_056827771.1"/>
</dbReference>
<evidence type="ECO:0000259" key="2">
    <source>
        <dbReference type="Pfam" id="PF26133"/>
    </source>
</evidence>
<feature type="compositionally biased region" description="Acidic residues" evidence="1">
    <location>
        <begin position="224"/>
        <end position="239"/>
    </location>
</feature>
<protein>
    <submittedName>
        <fullName evidence="4">Uncharacterized protein isoform X1</fullName>
    </submittedName>
</protein>
<gene>
    <name evidence="4" type="primary">LOC110780084</name>
</gene>
<evidence type="ECO:0000313" key="4">
    <source>
        <dbReference type="RefSeq" id="XP_056683749.1"/>
    </source>
</evidence>
<feature type="region of interest" description="Disordered" evidence="1">
    <location>
        <begin position="216"/>
        <end position="239"/>
    </location>
</feature>
<feature type="compositionally biased region" description="Acidic residues" evidence="1">
    <location>
        <begin position="1"/>
        <end position="17"/>
    </location>
</feature>
<evidence type="ECO:0000313" key="3">
    <source>
        <dbReference type="Proteomes" id="UP000813463"/>
    </source>
</evidence>
<name>A0ABM3QK75_SPIOL</name>
<dbReference type="GeneID" id="110780084"/>
<evidence type="ECO:0000256" key="1">
    <source>
        <dbReference type="SAM" id="MobiDB-lite"/>
    </source>
</evidence>
<feature type="region of interest" description="Disordered" evidence="1">
    <location>
        <begin position="581"/>
        <end position="605"/>
    </location>
</feature>
<proteinExistence type="predicted"/>
<dbReference type="Proteomes" id="UP000813463">
    <property type="component" value="Chromosome 4"/>
</dbReference>
<accession>A0ABM3QK75</accession>
<feature type="compositionally biased region" description="Basic and acidic residues" evidence="1">
    <location>
        <begin position="33"/>
        <end position="44"/>
    </location>
</feature>
<dbReference type="PANTHER" id="PTHR33018">
    <property type="entry name" value="OS10G0338966 PROTEIN-RELATED"/>
    <property type="match status" value="1"/>
</dbReference>
<organism evidence="3 4">
    <name type="scientific">Spinacia oleracea</name>
    <name type="common">Spinach</name>
    <dbReference type="NCBI Taxonomy" id="3562"/>
    <lineage>
        <taxon>Eukaryota</taxon>
        <taxon>Viridiplantae</taxon>
        <taxon>Streptophyta</taxon>
        <taxon>Embryophyta</taxon>
        <taxon>Tracheophyta</taxon>
        <taxon>Spermatophyta</taxon>
        <taxon>Magnoliopsida</taxon>
        <taxon>eudicotyledons</taxon>
        <taxon>Gunneridae</taxon>
        <taxon>Pentapetalae</taxon>
        <taxon>Caryophyllales</taxon>
        <taxon>Chenopodiaceae</taxon>
        <taxon>Chenopodioideae</taxon>
        <taxon>Anserineae</taxon>
        <taxon>Spinacia</taxon>
    </lineage>
</organism>
<sequence length="783" mass="89961">MEDDDDFQIDEELDDDLKDFSSDEDKDYDAEREEDKGEPEDRAHDELLERMDLFESMADVAPPILENDNAPTTITQGQAQRGNTSGKLKIVQKKRKGRGPTKSLIVTCPMHLEYDANGQPCGTWRFKYGTHVGLCLRMISILETWSKVSEGVKDLMWSDTMNLFNIENDPFKKKLFLQAVGIRFRDFKAKLVSGWITKRRQRVGRNNKKMKMEAIKENGRAGENGEEEENEGEKEQESEELPFQIYHHITATEWEAFVAKKTTKEAVEKSEIGSSNAKKKMYQHHMGPKTFGESRKEWITSGFYPGSKTSTTEASTTTTEPPTICLDINRSNDFWCAMHGRDVNGRRTISDPGTQRIADAIVTFIRKEATGEFIPERNKDVLYAVLGPDRPRHMVGLGGIGLGVRKVFGKELSTRSVSSVNGPLNLEAMRSSIKEELREEIKESFNVILRQMGMPELPKDVLPPVDTSTHTTIETHTLLKPTTPDVRYMLEEEVPCQLWMDFKESGMAAVANGYAQPYSDTCEYGEFEVVIDNYLDIYADYPLPKPVPEHNFRVLADVCGSLMGWPQSWVRFSDEDLGKLKRDDKREPHAKGNKAKEKEVEQKVEEKKVDQKVKEKEVTKKVTREKNVKAQPKMPSVVLFLRAEVVECLPYGCNWLHTCVSYVPNDEPIPVLLEKSQFNYMEDINTWMYKDDIKEFLSNEKLNVSMIQVFMRILYENLSADKKSRIGWLCPSEIRDNNCMKNQEEVKFYIEDAIKKEKRKRLQVRSCSDYSRITLDTSFDISF</sequence>
<reference evidence="4" key="2">
    <citation type="submission" date="2025-08" db="UniProtKB">
        <authorList>
            <consortium name="RefSeq"/>
        </authorList>
    </citation>
    <scope>IDENTIFICATION</scope>
    <source>
        <tissue evidence="4">Leaf</tissue>
    </source>
</reference>
<dbReference type="InterPro" id="IPR058352">
    <property type="entry name" value="DUF8039"/>
</dbReference>
<feature type="region of interest" description="Disordered" evidence="1">
    <location>
        <begin position="1"/>
        <end position="44"/>
    </location>
</feature>
<keyword evidence="3" id="KW-1185">Reference proteome</keyword>
<dbReference type="PANTHER" id="PTHR33018:SF37">
    <property type="entry name" value="TRANSPOSASE TNP1_EN_SPM-LIKE DOMAIN-CONTAINING PROTEIN"/>
    <property type="match status" value="1"/>
</dbReference>
<feature type="domain" description="DUF8039" evidence="2">
    <location>
        <begin position="490"/>
        <end position="572"/>
    </location>
</feature>
<reference evidence="3" key="1">
    <citation type="journal article" date="2021" name="Nat. Commun.">
        <title>Genomic analyses provide insights into spinach domestication and the genetic basis of agronomic traits.</title>
        <authorList>
            <person name="Cai X."/>
            <person name="Sun X."/>
            <person name="Xu C."/>
            <person name="Sun H."/>
            <person name="Wang X."/>
            <person name="Ge C."/>
            <person name="Zhang Z."/>
            <person name="Wang Q."/>
            <person name="Fei Z."/>
            <person name="Jiao C."/>
            <person name="Wang Q."/>
        </authorList>
    </citation>
    <scope>NUCLEOTIDE SEQUENCE [LARGE SCALE GENOMIC DNA]</scope>
    <source>
        <strain evidence="3">cv. Varoflay</strain>
    </source>
</reference>